<dbReference type="PANTHER" id="PTHR19143">
    <property type="entry name" value="FIBRINOGEN/TENASCIN/ANGIOPOEITIN"/>
    <property type="match status" value="1"/>
</dbReference>
<accession>A0AAV2SWK0</accession>
<dbReference type="Gene3D" id="3.90.215.10">
    <property type="entry name" value="Gamma Fibrinogen, chain A, domain 1"/>
    <property type="match status" value="1"/>
</dbReference>
<organism evidence="4 5">
    <name type="scientific">Meganyctiphanes norvegica</name>
    <name type="common">Northern krill</name>
    <name type="synonym">Thysanopoda norvegica</name>
    <dbReference type="NCBI Taxonomy" id="48144"/>
    <lineage>
        <taxon>Eukaryota</taxon>
        <taxon>Metazoa</taxon>
        <taxon>Ecdysozoa</taxon>
        <taxon>Arthropoda</taxon>
        <taxon>Crustacea</taxon>
        <taxon>Multicrustacea</taxon>
        <taxon>Malacostraca</taxon>
        <taxon>Eumalacostraca</taxon>
        <taxon>Eucarida</taxon>
        <taxon>Euphausiacea</taxon>
        <taxon>Euphausiidae</taxon>
        <taxon>Meganyctiphanes</taxon>
    </lineage>
</organism>
<gene>
    <name evidence="4" type="ORF">MNOR_LOCUS41558</name>
</gene>
<protein>
    <recommendedName>
        <fullName evidence="3">Fibrinogen C-terminal domain-containing protein</fullName>
    </recommendedName>
</protein>
<dbReference type="AlphaFoldDB" id="A0AAV2SWK0"/>
<keyword evidence="2" id="KW-0732">Signal</keyword>
<dbReference type="InterPro" id="IPR002181">
    <property type="entry name" value="Fibrinogen_a/b/g_C_dom"/>
</dbReference>
<dbReference type="InterPro" id="IPR036056">
    <property type="entry name" value="Fibrinogen-like_C"/>
</dbReference>
<dbReference type="Pfam" id="PF00147">
    <property type="entry name" value="Fibrinogen_C"/>
    <property type="match status" value="1"/>
</dbReference>
<proteinExistence type="predicted"/>
<feature type="signal peptide" evidence="2">
    <location>
        <begin position="1"/>
        <end position="21"/>
    </location>
</feature>
<evidence type="ECO:0000313" key="4">
    <source>
        <dbReference type="EMBL" id="CAL4249562.1"/>
    </source>
</evidence>
<dbReference type="GO" id="GO:0005615">
    <property type="term" value="C:extracellular space"/>
    <property type="evidence" value="ECO:0007669"/>
    <property type="project" value="TreeGrafter"/>
</dbReference>
<dbReference type="NCBIfam" id="NF040941">
    <property type="entry name" value="GGGWT_bact"/>
    <property type="match status" value="1"/>
</dbReference>
<dbReference type="InterPro" id="IPR020837">
    <property type="entry name" value="Fibrinogen_CS"/>
</dbReference>
<dbReference type="PROSITE" id="PS00514">
    <property type="entry name" value="FIBRINOGEN_C_1"/>
    <property type="match status" value="1"/>
</dbReference>
<dbReference type="CDD" id="cd00087">
    <property type="entry name" value="FReD"/>
    <property type="match status" value="1"/>
</dbReference>
<name>A0AAV2SWK0_MEGNR</name>
<reference evidence="4 5" key="1">
    <citation type="submission" date="2024-05" db="EMBL/GenBank/DDBJ databases">
        <authorList>
            <person name="Wallberg A."/>
        </authorList>
    </citation>
    <scope>NUCLEOTIDE SEQUENCE [LARGE SCALE GENOMIC DNA]</scope>
</reference>
<feature type="domain" description="Fibrinogen C-terminal" evidence="3">
    <location>
        <begin position="79"/>
        <end position="306"/>
    </location>
</feature>
<feature type="chain" id="PRO_5043830911" description="Fibrinogen C-terminal domain-containing protein" evidence="2">
    <location>
        <begin position="22"/>
        <end position="308"/>
    </location>
</feature>
<dbReference type="PANTHER" id="PTHR19143:SF444">
    <property type="entry name" value="PROTEIN SCABROUS"/>
    <property type="match status" value="1"/>
</dbReference>
<dbReference type="InterPro" id="IPR014716">
    <property type="entry name" value="Fibrinogen_a/b/g_C_1"/>
</dbReference>
<dbReference type="SUPFAM" id="SSF56496">
    <property type="entry name" value="Fibrinogen C-terminal domain-like"/>
    <property type="match status" value="1"/>
</dbReference>
<dbReference type="Proteomes" id="UP001497623">
    <property type="component" value="Unassembled WGS sequence"/>
</dbReference>
<dbReference type="InterPro" id="IPR050373">
    <property type="entry name" value="Fibrinogen_C-term_domain"/>
</dbReference>
<dbReference type="PROSITE" id="PS51406">
    <property type="entry name" value="FIBRINOGEN_C_2"/>
    <property type="match status" value="1"/>
</dbReference>
<evidence type="ECO:0000259" key="3">
    <source>
        <dbReference type="PROSITE" id="PS51406"/>
    </source>
</evidence>
<sequence length="308" mass="34461">MWVTRITCIALVLGRIPSIRTAQSGQGELKQGPRNCAEVYLAGGQVEGYYAVFPNSSNPGEIGLVYCNDGDGMLPHNTSAPRTNPQNCQDLKDNGMHESGVNVIYPWLEHPESPVIVYCNQDVMGGGWTVFQRRDDYPTQLDFYRSFEEYSLGFGQVGTEFWLGNDLLHELTEPSVSELYVELTSFAGVTKYALYSSFYVGPKEPANPGIGPYQLSVAYYSGNAGDSLTYHTGMAFSTFDLDNDLYTANCAESNHGGWWYKDCYDSNLNGFYFEDGRSDITSANWKYFPAKYVSLQRIQMMTRPAQCN</sequence>
<dbReference type="EMBL" id="CAXKWB010158181">
    <property type="protein sequence ID" value="CAL4249562.1"/>
    <property type="molecule type" value="Genomic_DNA"/>
</dbReference>
<keyword evidence="5" id="KW-1185">Reference proteome</keyword>
<keyword evidence="1" id="KW-1015">Disulfide bond</keyword>
<dbReference type="SMART" id="SM00186">
    <property type="entry name" value="FBG"/>
    <property type="match status" value="1"/>
</dbReference>
<comment type="caution">
    <text evidence="4">The sequence shown here is derived from an EMBL/GenBank/DDBJ whole genome shotgun (WGS) entry which is preliminary data.</text>
</comment>
<evidence type="ECO:0000256" key="1">
    <source>
        <dbReference type="ARBA" id="ARBA00023157"/>
    </source>
</evidence>
<evidence type="ECO:0000256" key="2">
    <source>
        <dbReference type="SAM" id="SignalP"/>
    </source>
</evidence>
<evidence type="ECO:0000313" key="5">
    <source>
        <dbReference type="Proteomes" id="UP001497623"/>
    </source>
</evidence>